<evidence type="ECO:0000256" key="3">
    <source>
        <dbReference type="ARBA" id="ARBA00023235"/>
    </source>
</evidence>
<dbReference type="PRINTS" id="PR00153">
    <property type="entry name" value="CSAPPISMRASE"/>
</dbReference>
<dbReference type="Gene3D" id="1.25.10.10">
    <property type="entry name" value="Leucine-rich Repeat Variant"/>
    <property type="match status" value="2"/>
</dbReference>
<dbReference type="EMBL" id="PYFT01000001">
    <property type="protein sequence ID" value="PSR56233.1"/>
    <property type="molecule type" value="Genomic_DNA"/>
</dbReference>
<protein>
    <recommendedName>
        <fullName evidence="1">peptidylprolyl isomerase</fullName>
        <ecNumber evidence="1">5.2.1.8</ecNumber>
    </recommendedName>
</protein>
<dbReference type="GO" id="GO:0003755">
    <property type="term" value="F:peptidyl-prolyl cis-trans isomerase activity"/>
    <property type="evidence" value="ECO:0007669"/>
    <property type="project" value="UniProtKB-KW"/>
</dbReference>
<sequence length="655" mass="72443">MLFSVSSGRRFIFMKYYYFLLIYLFCTSCHKPGQQSSSLSGNKFNDATLRAIYTAQDEWQTSTLLPYLSHTDARYRQEAAQAFASVQDSQAIAPLTSLLTDPEPNVRRAAAYALGQTGKHAVEETLLAAIEKEPAVAVKAELLEALGKCATQKGLEALVKFDFSDPIVQAGQAWGIYRTHSRQLQYETAIPKVVSLLSTPNPETRLAASHFLARTSKLDLTPHTAAILTAVQIDPTPEVRMAAALALSKAKSVNLLEELAGIIETEPDYRVRLNALRAFNNLEWLQVKPIVWRALSDKNINVALTAAELISTKATPEAAPELLQKAEQTLRWRVRANLLATAMKLHPDKKQVLSSIQERYQQTNNVYEKAALLSAAAKDIAGANLVEQEIIAAQIPVIRTYGIEALAQLRSEKTFPAKQKKHFASLFQRVISSGDIAAVGITAGVLRQPELNFKAEYADIRFLKEALNKLVLPRDNEAYQEISKTVAYLEGKPEPAAPQNPFSHAIDWTLVQSIPADQKVSIQTTRGELVLQLFVEQAPGTVANFVQLAHTGFFNNKNFHRVVPNFVIQGGDPRGDGWGGTDYAIRSEFANLRYREGFVGMASAGKDTESCQWFITHSPTPHLDGRYSIFAKVVKGLEVLPLLEVGDKIMEVKIL</sequence>
<feature type="domain" description="PPIase cyclophilin-type" evidence="4">
    <location>
        <begin position="527"/>
        <end position="644"/>
    </location>
</feature>
<keyword evidence="2" id="KW-0697">Rotamase</keyword>
<evidence type="ECO:0000256" key="1">
    <source>
        <dbReference type="ARBA" id="ARBA00013194"/>
    </source>
</evidence>
<comment type="caution">
    <text evidence="5">The sequence shown here is derived from an EMBL/GenBank/DDBJ whole genome shotgun (WGS) entry which is preliminary data.</text>
</comment>
<proteinExistence type="predicted"/>
<accession>A0A2T2YL40</accession>
<name>A0A2T2YL40_9BACT</name>
<gene>
    <name evidence="5" type="ORF">AHMF7605_23375</name>
</gene>
<evidence type="ECO:0000259" key="4">
    <source>
        <dbReference type="PROSITE" id="PS50072"/>
    </source>
</evidence>
<dbReference type="EC" id="5.2.1.8" evidence="1"/>
<dbReference type="AlphaFoldDB" id="A0A2T2YL40"/>
<dbReference type="PANTHER" id="PTHR45625:SF4">
    <property type="entry name" value="PEPTIDYLPROLYL ISOMERASE DOMAIN AND WD REPEAT-CONTAINING PROTEIN 1"/>
    <property type="match status" value="1"/>
</dbReference>
<dbReference type="InterPro" id="IPR002130">
    <property type="entry name" value="Cyclophilin-type_PPIase_dom"/>
</dbReference>
<evidence type="ECO:0000313" key="5">
    <source>
        <dbReference type="EMBL" id="PSR56233.1"/>
    </source>
</evidence>
<keyword evidence="6" id="KW-1185">Reference proteome</keyword>
<dbReference type="Pfam" id="PF13646">
    <property type="entry name" value="HEAT_2"/>
    <property type="match status" value="2"/>
</dbReference>
<dbReference type="PROSITE" id="PS50072">
    <property type="entry name" value="CSA_PPIASE_2"/>
    <property type="match status" value="1"/>
</dbReference>
<organism evidence="5 6">
    <name type="scientific">Adhaeribacter arboris</name>
    <dbReference type="NCBI Taxonomy" id="2072846"/>
    <lineage>
        <taxon>Bacteria</taxon>
        <taxon>Pseudomonadati</taxon>
        <taxon>Bacteroidota</taxon>
        <taxon>Cytophagia</taxon>
        <taxon>Cytophagales</taxon>
        <taxon>Hymenobacteraceae</taxon>
        <taxon>Adhaeribacter</taxon>
    </lineage>
</organism>
<dbReference type="Proteomes" id="UP000240357">
    <property type="component" value="Unassembled WGS sequence"/>
</dbReference>
<evidence type="ECO:0000313" key="6">
    <source>
        <dbReference type="Proteomes" id="UP000240357"/>
    </source>
</evidence>
<dbReference type="SUPFAM" id="SSF48371">
    <property type="entry name" value="ARM repeat"/>
    <property type="match status" value="1"/>
</dbReference>
<dbReference type="Pfam" id="PF00160">
    <property type="entry name" value="Pro_isomerase"/>
    <property type="match status" value="1"/>
</dbReference>
<keyword evidence="3" id="KW-0413">Isomerase</keyword>
<dbReference type="InterPro" id="IPR004155">
    <property type="entry name" value="PBS_lyase_HEAT"/>
</dbReference>
<dbReference type="InterPro" id="IPR044666">
    <property type="entry name" value="Cyclophilin_A-like"/>
</dbReference>
<dbReference type="Gene3D" id="2.40.100.10">
    <property type="entry name" value="Cyclophilin-like"/>
    <property type="match status" value="1"/>
</dbReference>
<dbReference type="PANTHER" id="PTHR45625">
    <property type="entry name" value="PEPTIDYL-PROLYL CIS-TRANS ISOMERASE-RELATED"/>
    <property type="match status" value="1"/>
</dbReference>
<dbReference type="InterPro" id="IPR029000">
    <property type="entry name" value="Cyclophilin-like_dom_sf"/>
</dbReference>
<dbReference type="InterPro" id="IPR011989">
    <property type="entry name" value="ARM-like"/>
</dbReference>
<evidence type="ECO:0000256" key="2">
    <source>
        <dbReference type="ARBA" id="ARBA00023110"/>
    </source>
</evidence>
<dbReference type="CDD" id="cd00317">
    <property type="entry name" value="cyclophilin"/>
    <property type="match status" value="1"/>
</dbReference>
<reference evidence="5 6" key="1">
    <citation type="submission" date="2018-03" db="EMBL/GenBank/DDBJ databases">
        <title>Adhaeribacter sp. HMF7605 Genome sequencing and assembly.</title>
        <authorList>
            <person name="Kang H."/>
            <person name="Kang J."/>
            <person name="Cha I."/>
            <person name="Kim H."/>
            <person name="Joh K."/>
        </authorList>
    </citation>
    <scope>NUCLEOTIDE SEQUENCE [LARGE SCALE GENOMIC DNA]</scope>
    <source>
        <strain evidence="5 6">HMF7605</strain>
    </source>
</reference>
<dbReference type="SUPFAM" id="SSF50891">
    <property type="entry name" value="Cyclophilin-like"/>
    <property type="match status" value="1"/>
</dbReference>
<dbReference type="SMART" id="SM00567">
    <property type="entry name" value="EZ_HEAT"/>
    <property type="match status" value="4"/>
</dbReference>
<dbReference type="InterPro" id="IPR016024">
    <property type="entry name" value="ARM-type_fold"/>
</dbReference>